<accession>J0LEZ4</accession>
<dbReference type="Gene3D" id="6.10.140.2220">
    <property type="match status" value="1"/>
</dbReference>
<dbReference type="EMBL" id="JH687888">
    <property type="protein sequence ID" value="EJD35499.1"/>
    <property type="molecule type" value="Genomic_DNA"/>
</dbReference>
<dbReference type="Pfam" id="PF01753">
    <property type="entry name" value="zf-MYND"/>
    <property type="match status" value="1"/>
</dbReference>
<evidence type="ECO:0000256" key="2">
    <source>
        <dbReference type="ARBA" id="ARBA00022771"/>
    </source>
</evidence>
<keyword evidence="2 4" id="KW-0863">Zinc-finger</keyword>
<evidence type="ECO:0000256" key="1">
    <source>
        <dbReference type="ARBA" id="ARBA00022723"/>
    </source>
</evidence>
<name>J0LEZ4_AURST</name>
<keyword evidence="7" id="KW-1185">Reference proteome</keyword>
<keyword evidence="3" id="KW-0862">Zinc</keyword>
<dbReference type="OrthoDB" id="265717at2759"/>
<dbReference type="InterPro" id="IPR002893">
    <property type="entry name" value="Znf_MYND"/>
</dbReference>
<organism evidence="6 7">
    <name type="scientific">Auricularia subglabra (strain TFB-10046 / SS5)</name>
    <name type="common">White-rot fungus</name>
    <name type="synonym">Auricularia delicata (strain TFB10046)</name>
    <dbReference type="NCBI Taxonomy" id="717982"/>
    <lineage>
        <taxon>Eukaryota</taxon>
        <taxon>Fungi</taxon>
        <taxon>Dikarya</taxon>
        <taxon>Basidiomycota</taxon>
        <taxon>Agaricomycotina</taxon>
        <taxon>Agaricomycetes</taxon>
        <taxon>Auriculariales</taxon>
        <taxon>Auriculariaceae</taxon>
        <taxon>Auricularia</taxon>
    </lineage>
</organism>
<evidence type="ECO:0000256" key="3">
    <source>
        <dbReference type="ARBA" id="ARBA00022833"/>
    </source>
</evidence>
<dbReference type="KEGG" id="adl:AURDEDRAFT_117365"/>
<evidence type="ECO:0000259" key="5">
    <source>
        <dbReference type="PROSITE" id="PS50865"/>
    </source>
</evidence>
<evidence type="ECO:0000313" key="7">
    <source>
        <dbReference type="Proteomes" id="UP000006514"/>
    </source>
</evidence>
<feature type="domain" description="MYND-type" evidence="5">
    <location>
        <begin position="76"/>
        <end position="124"/>
    </location>
</feature>
<gene>
    <name evidence="6" type="ORF">AURDEDRAFT_117365</name>
</gene>
<protein>
    <recommendedName>
        <fullName evidence="5">MYND-type domain-containing protein</fullName>
    </recommendedName>
</protein>
<evidence type="ECO:0000313" key="6">
    <source>
        <dbReference type="EMBL" id="EJD35499.1"/>
    </source>
</evidence>
<dbReference type="GO" id="GO:0008270">
    <property type="term" value="F:zinc ion binding"/>
    <property type="evidence" value="ECO:0007669"/>
    <property type="project" value="UniProtKB-KW"/>
</dbReference>
<reference evidence="7" key="1">
    <citation type="journal article" date="2012" name="Science">
        <title>The Paleozoic origin of enzymatic lignin decomposition reconstructed from 31 fungal genomes.</title>
        <authorList>
            <person name="Floudas D."/>
            <person name="Binder M."/>
            <person name="Riley R."/>
            <person name="Barry K."/>
            <person name="Blanchette R.A."/>
            <person name="Henrissat B."/>
            <person name="Martinez A.T."/>
            <person name="Otillar R."/>
            <person name="Spatafora J.W."/>
            <person name="Yadav J.S."/>
            <person name="Aerts A."/>
            <person name="Benoit I."/>
            <person name="Boyd A."/>
            <person name="Carlson A."/>
            <person name="Copeland A."/>
            <person name="Coutinho P.M."/>
            <person name="de Vries R.P."/>
            <person name="Ferreira P."/>
            <person name="Findley K."/>
            <person name="Foster B."/>
            <person name="Gaskell J."/>
            <person name="Glotzer D."/>
            <person name="Gorecki P."/>
            <person name="Heitman J."/>
            <person name="Hesse C."/>
            <person name="Hori C."/>
            <person name="Igarashi K."/>
            <person name="Jurgens J.A."/>
            <person name="Kallen N."/>
            <person name="Kersten P."/>
            <person name="Kohler A."/>
            <person name="Kuees U."/>
            <person name="Kumar T.K.A."/>
            <person name="Kuo A."/>
            <person name="LaButti K."/>
            <person name="Larrondo L.F."/>
            <person name="Lindquist E."/>
            <person name="Ling A."/>
            <person name="Lombard V."/>
            <person name="Lucas S."/>
            <person name="Lundell T."/>
            <person name="Martin R."/>
            <person name="McLaughlin D.J."/>
            <person name="Morgenstern I."/>
            <person name="Morin E."/>
            <person name="Murat C."/>
            <person name="Nagy L.G."/>
            <person name="Nolan M."/>
            <person name="Ohm R.A."/>
            <person name="Patyshakuliyeva A."/>
            <person name="Rokas A."/>
            <person name="Ruiz-Duenas F.J."/>
            <person name="Sabat G."/>
            <person name="Salamov A."/>
            <person name="Samejima M."/>
            <person name="Schmutz J."/>
            <person name="Slot J.C."/>
            <person name="St John F."/>
            <person name="Stenlid J."/>
            <person name="Sun H."/>
            <person name="Sun S."/>
            <person name="Syed K."/>
            <person name="Tsang A."/>
            <person name="Wiebenga A."/>
            <person name="Young D."/>
            <person name="Pisabarro A."/>
            <person name="Eastwood D.C."/>
            <person name="Martin F."/>
            <person name="Cullen D."/>
            <person name="Grigoriev I.V."/>
            <person name="Hibbett D.S."/>
        </authorList>
    </citation>
    <scope>NUCLEOTIDE SEQUENCE [LARGE SCALE GENOMIC DNA]</scope>
    <source>
        <strain evidence="7">TFB10046</strain>
    </source>
</reference>
<sequence length="210" mass="23484">MASLLPDDTIDQYEWIGYLGTKLWATLQMDTQYHVIPGRQPPAYARGIETPDALKDPYRALRFYLQFRSGNRGCDGPGCGKTVHDKTTPGGFPRCSTCRAAQYCSRVCQDADWRRGAVPHKAVCRILRDLFAFVSPADIFNPAKFQAACAEHAFPLAHVDKLISWATEGKCAPNYASGVEQPLDVHWFVMEEAVALDRPPPEPTSRRQAR</sequence>
<dbReference type="InParanoid" id="J0LEZ4"/>
<dbReference type="Proteomes" id="UP000006514">
    <property type="component" value="Unassembled WGS sequence"/>
</dbReference>
<dbReference type="AlphaFoldDB" id="J0LEZ4"/>
<dbReference type="SUPFAM" id="SSF144232">
    <property type="entry name" value="HIT/MYND zinc finger-like"/>
    <property type="match status" value="1"/>
</dbReference>
<evidence type="ECO:0000256" key="4">
    <source>
        <dbReference type="PROSITE-ProRule" id="PRU00134"/>
    </source>
</evidence>
<dbReference type="PROSITE" id="PS50865">
    <property type="entry name" value="ZF_MYND_2"/>
    <property type="match status" value="1"/>
</dbReference>
<proteinExistence type="predicted"/>
<dbReference type="eggNOG" id="ENOG502T2NK">
    <property type="taxonomic scope" value="Eukaryota"/>
</dbReference>
<keyword evidence="1" id="KW-0479">Metal-binding</keyword>